<name>A0A1G6A833_9BACT</name>
<dbReference type="AlphaFoldDB" id="A0A1G6A833"/>
<evidence type="ECO:0000313" key="2">
    <source>
        <dbReference type="EMBL" id="SDB04565.1"/>
    </source>
</evidence>
<organism evidence="2 3">
    <name type="scientific">Desulfonatronum thiosulfatophilum</name>
    <dbReference type="NCBI Taxonomy" id="617002"/>
    <lineage>
        <taxon>Bacteria</taxon>
        <taxon>Pseudomonadati</taxon>
        <taxon>Thermodesulfobacteriota</taxon>
        <taxon>Desulfovibrionia</taxon>
        <taxon>Desulfovibrionales</taxon>
        <taxon>Desulfonatronaceae</taxon>
        <taxon>Desulfonatronum</taxon>
    </lineage>
</organism>
<dbReference type="PANTHER" id="PTHR43845">
    <property type="entry name" value="BLR5969 PROTEIN"/>
    <property type="match status" value="1"/>
</dbReference>
<evidence type="ECO:0000259" key="1">
    <source>
        <dbReference type="Pfam" id="PF00501"/>
    </source>
</evidence>
<keyword evidence="3" id="KW-1185">Reference proteome</keyword>
<dbReference type="RefSeq" id="WP_092116343.1">
    <property type="nucleotide sequence ID" value="NZ_FMXO01000001.1"/>
</dbReference>
<reference evidence="2 3" key="1">
    <citation type="submission" date="2016-10" db="EMBL/GenBank/DDBJ databases">
        <authorList>
            <person name="de Groot N.N."/>
        </authorList>
    </citation>
    <scope>NUCLEOTIDE SEQUENCE [LARGE SCALE GENOMIC DNA]</scope>
    <source>
        <strain evidence="2 3">ASO4-2</strain>
    </source>
</reference>
<evidence type="ECO:0000313" key="3">
    <source>
        <dbReference type="Proteomes" id="UP000198771"/>
    </source>
</evidence>
<dbReference type="InterPro" id="IPR000873">
    <property type="entry name" value="AMP-dep_synth/lig_dom"/>
</dbReference>
<dbReference type="Gene3D" id="3.40.50.12780">
    <property type="entry name" value="N-terminal domain of ligase-like"/>
    <property type="match status" value="1"/>
</dbReference>
<dbReference type="Gene3D" id="3.30.300.30">
    <property type="match status" value="1"/>
</dbReference>
<accession>A0A1G6A833</accession>
<dbReference type="SUPFAM" id="SSF56801">
    <property type="entry name" value="Acetyl-CoA synthetase-like"/>
    <property type="match status" value="1"/>
</dbReference>
<dbReference type="GO" id="GO:0016874">
    <property type="term" value="F:ligase activity"/>
    <property type="evidence" value="ECO:0007669"/>
    <property type="project" value="UniProtKB-KW"/>
</dbReference>
<dbReference type="InterPro" id="IPR045851">
    <property type="entry name" value="AMP-bd_C_sf"/>
</dbReference>
<dbReference type="EMBL" id="FMXO01000001">
    <property type="protein sequence ID" value="SDB04565.1"/>
    <property type="molecule type" value="Genomic_DNA"/>
</dbReference>
<keyword evidence="2" id="KW-0436">Ligase</keyword>
<dbReference type="PANTHER" id="PTHR43845:SF1">
    <property type="entry name" value="BLR5969 PROTEIN"/>
    <property type="match status" value="1"/>
</dbReference>
<dbReference type="Proteomes" id="UP000198771">
    <property type="component" value="Unassembled WGS sequence"/>
</dbReference>
<feature type="domain" description="AMP-dependent synthetase/ligase" evidence="1">
    <location>
        <begin position="159"/>
        <end position="291"/>
    </location>
</feature>
<sequence length="440" mass="48382">MDHTIWNPQAECMGREELEQIQLERLQMTLNLTARNVDLYAKRFRKLGLLPEDVRDMSDLAKVPPTTREDLIQAYPYGLFAVPLRSVVQLRLAASSAEPIVVGYTRQDLRMWTELMCRAMTAAGVGRTDIIQVAFNYSQFPGAFTFNQGAESLGAVLTPAATVSAALQIKMMQDFRSTVLAGTPAFALSLIRSMNENASPDNDLSRLHLRVGMFGPEALQPQVRGVLERGLGLKAYTIYGVSEMIEPALAAECTQQSGMHVAEDHFLVEIIDPDTGASKAPGEEGEVVVTSLSTQGYPLIRFRTGDISRLHLAPCPCGRTSARLSPVHKRSDDAVSVRGIRISPHIVERILNEVAPDVADFRLVVQTVHGLGDQVELVVAQPEGSALTGTVLENLRSRLRRVFGLGLRLRQAPLNRLPLAGLTYKTTFQEKEIPATELPF</sequence>
<protein>
    <submittedName>
        <fullName evidence="2">Phenylacetate-CoA ligase</fullName>
    </submittedName>
</protein>
<dbReference type="Pfam" id="PF00501">
    <property type="entry name" value="AMP-binding"/>
    <property type="match status" value="1"/>
</dbReference>
<gene>
    <name evidence="2" type="ORF">SAMN05660653_00221</name>
</gene>
<dbReference type="InterPro" id="IPR042099">
    <property type="entry name" value="ANL_N_sf"/>
</dbReference>
<proteinExistence type="predicted"/>
<dbReference type="OrthoDB" id="580775at2"/>
<dbReference type="STRING" id="617002.SAMN05660653_00221"/>